<dbReference type="InterPro" id="IPR037150">
    <property type="entry name" value="H-NS_C_dom_sf"/>
</dbReference>
<proteinExistence type="predicted"/>
<evidence type="ECO:0000256" key="1">
    <source>
        <dbReference type="SAM" id="MobiDB-lite"/>
    </source>
</evidence>
<dbReference type="EMBL" id="LT670818">
    <property type="protein sequence ID" value="SHH09267.1"/>
    <property type="molecule type" value="Genomic_DNA"/>
</dbReference>
<protein>
    <submittedName>
        <fullName evidence="3">DNA-binding protein H-NS</fullName>
    </submittedName>
</protein>
<keyword evidence="3" id="KW-0238">DNA-binding</keyword>
<dbReference type="SMART" id="SM00528">
    <property type="entry name" value="HNS"/>
    <property type="match status" value="1"/>
</dbReference>
<dbReference type="InterPro" id="IPR027444">
    <property type="entry name" value="H-NS_C_dom"/>
</dbReference>
<dbReference type="Gene3D" id="4.10.430.10">
    <property type="entry name" value="Histone-like protein H-NS, C-terminal domain"/>
    <property type="match status" value="1"/>
</dbReference>
<feature type="domain" description="DNA-binding protein H-NS-like C-terminal" evidence="2">
    <location>
        <begin position="53"/>
        <end position="103"/>
    </location>
</feature>
<sequence>MNMKPDDLELMSVDELWALHMEIDAVLTRRISAEKRQLDQRLRQLGSGAFEGNVRRERRPYPRVLPKYRNPDKPSETWAGRGKRPRWLTAKLRSGKKLDDFRIQPSSSRKQRAARR</sequence>
<dbReference type="Pfam" id="PF00816">
    <property type="entry name" value="Histone_HNS"/>
    <property type="match status" value="1"/>
</dbReference>
<name>A0A1M5Q4R5_9BRAD</name>
<dbReference type="GO" id="GO:0003677">
    <property type="term" value="F:DNA binding"/>
    <property type="evidence" value="ECO:0007669"/>
    <property type="project" value="UniProtKB-KW"/>
</dbReference>
<organism evidence="3 4">
    <name type="scientific">Bradyrhizobium erythrophlei</name>
    <dbReference type="NCBI Taxonomy" id="1437360"/>
    <lineage>
        <taxon>Bacteria</taxon>
        <taxon>Pseudomonadati</taxon>
        <taxon>Pseudomonadota</taxon>
        <taxon>Alphaproteobacteria</taxon>
        <taxon>Hyphomicrobiales</taxon>
        <taxon>Nitrobacteraceae</taxon>
        <taxon>Bradyrhizobium</taxon>
    </lineage>
</organism>
<feature type="region of interest" description="Disordered" evidence="1">
    <location>
        <begin position="53"/>
        <end position="84"/>
    </location>
</feature>
<evidence type="ECO:0000313" key="4">
    <source>
        <dbReference type="Proteomes" id="UP000190675"/>
    </source>
</evidence>
<dbReference type="SUPFAM" id="SSF81273">
    <property type="entry name" value="H-NS histone-like proteins"/>
    <property type="match status" value="1"/>
</dbReference>
<dbReference type="AlphaFoldDB" id="A0A1M5Q4R5"/>
<evidence type="ECO:0000259" key="2">
    <source>
        <dbReference type="SMART" id="SM00528"/>
    </source>
</evidence>
<dbReference type="OrthoDB" id="5297879at2"/>
<reference evidence="3 4" key="1">
    <citation type="submission" date="2016-11" db="EMBL/GenBank/DDBJ databases">
        <authorList>
            <person name="Jaros S."/>
            <person name="Januszkiewicz K."/>
            <person name="Wedrychowicz H."/>
        </authorList>
    </citation>
    <scope>NUCLEOTIDE SEQUENCE [LARGE SCALE GENOMIC DNA]</scope>
    <source>
        <strain evidence="3 4">GAS242</strain>
    </source>
</reference>
<accession>A0A1M5Q4R5</accession>
<dbReference type="Proteomes" id="UP000190675">
    <property type="component" value="Chromosome I"/>
</dbReference>
<evidence type="ECO:0000313" key="3">
    <source>
        <dbReference type="EMBL" id="SHH09267.1"/>
    </source>
</evidence>
<gene>
    <name evidence="3" type="ORF">SAMN05444169_5697</name>
</gene>